<proteinExistence type="predicted"/>
<accession>H6D3P0</accession>
<keyword evidence="1" id="KW-0261">Viral envelope protein</keyword>
<organismHost>
    <name type="scientific">Homo sapiens</name>
    <name type="common">Human</name>
    <dbReference type="NCBI Taxonomy" id="9606"/>
</organismHost>
<dbReference type="Proteomes" id="UP000110825">
    <property type="component" value="Genome"/>
</dbReference>
<name>H6D3P0_HV1</name>
<dbReference type="EMBL" id="JN024515">
    <property type="protein sequence ID" value="AFB40069.1"/>
    <property type="molecule type" value="Genomic_RNA"/>
</dbReference>
<protein>
    <submittedName>
        <fullName evidence="1">Envelope glycoprotein</fullName>
    </submittedName>
</protein>
<sequence length="80" mass="9641">MKVKGIRKNYWWRWGVMLLGMSMICSATEKLWVTVYYGYLCGKKQTPLYFVHQMLKHMLQKYITFGPHMPVYPQIPTHKK</sequence>
<dbReference type="GO" id="GO:0019031">
    <property type="term" value="C:viral envelope"/>
    <property type="evidence" value="ECO:0007669"/>
    <property type="project" value="UniProtKB-KW"/>
</dbReference>
<reference evidence="1 2" key="1">
    <citation type="journal article" date="2011" name="J. Virol.">
        <title>Demographic processes affect HIV-1 evolution in primary infection before the onset of selective processes.</title>
        <authorList>
            <person name="Herbeck J.T."/>
            <person name="Rolland M."/>
            <person name="Liu Y."/>
            <person name="McLaughlin S."/>
            <person name="McNevin J."/>
            <person name="Zhao H."/>
            <person name="Wong K."/>
            <person name="Stoddard J.N."/>
            <person name="Raugi D."/>
            <person name="Sorensen S."/>
            <person name="Genowati I."/>
            <person name="Birditt B."/>
            <person name="McKay A."/>
            <person name="Diem K."/>
            <person name="Maust B.S."/>
            <person name="Deng W."/>
            <person name="Collier A.C."/>
            <person name="Stekler J.D."/>
            <person name="McElrath M.J."/>
            <person name="Mullins J.I."/>
        </authorList>
    </citation>
    <scope>NUCLEOTIDE SEQUENCE [LARGE SCALE GENOMIC DNA]</scope>
    <source>
        <strain evidence="1">USPI71101EI127y04091pcWG2B3</strain>
    </source>
</reference>
<evidence type="ECO:0000313" key="1">
    <source>
        <dbReference type="EMBL" id="AFB40069.1"/>
    </source>
</evidence>
<evidence type="ECO:0000313" key="2">
    <source>
        <dbReference type="Proteomes" id="UP000110825"/>
    </source>
</evidence>
<gene>
    <name evidence="1" type="primary">env</name>
</gene>
<organism evidence="1 2">
    <name type="scientific">Human immunodeficiency virus type 1</name>
    <name type="common">HIV-1</name>
    <dbReference type="NCBI Taxonomy" id="11676"/>
    <lineage>
        <taxon>Viruses</taxon>
        <taxon>Riboviria</taxon>
        <taxon>Pararnavirae</taxon>
        <taxon>Artverviricota</taxon>
        <taxon>Revtraviricetes</taxon>
        <taxon>Ortervirales</taxon>
        <taxon>Retroviridae</taxon>
        <taxon>Orthoretrovirinae</taxon>
        <taxon>Lentivirus</taxon>
        <taxon>Lentivirus humimdef1</taxon>
    </lineage>
</organism>
<keyword evidence="1" id="KW-0946">Virion</keyword>